<gene>
    <name evidence="2" type="ORF">SSP531S_48610</name>
</gene>
<reference evidence="2 3" key="1">
    <citation type="submission" date="2018-07" db="EMBL/GenBank/DDBJ databases">
        <title>Whole Genome Shotgun Sequence of Streptomyces spongiicola strain 531S.</title>
        <authorList>
            <person name="Dohra H."/>
            <person name="Kodani S."/>
        </authorList>
    </citation>
    <scope>NUCLEOTIDE SEQUENCE [LARGE SCALE GENOMIC DNA]</scope>
    <source>
        <strain evidence="2 3">531S</strain>
    </source>
</reference>
<evidence type="ECO:0000313" key="3">
    <source>
        <dbReference type="Proteomes" id="UP000265354"/>
    </source>
</evidence>
<comment type="caution">
    <text evidence="2">The sequence shown here is derived from an EMBL/GenBank/DDBJ whole genome shotgun (WGS) entry which is preliminary data.</text>
</comment>
<proteinExistence type="predicted"/>
<evidence type="ECO:0000313" key="2">
    <source>
        <dbReference type="EMBL" id="GBQ03388.1"/>
    </source>
</evidence>
<sequence>MTFGFDPVLPTGLSGAVRAPCGARAGEGDCAPPVMSVAQAGAAVGEQESGGVGQGNIPRLTALSVQVLITRSYGDGALRGQGGVLRLSFCSHERDGREGRRPGGRGVPRSCLTSTQSSPKFLLWLG</sequence>
<name>A0A388T380_9ACTN</name>
<dbReference type="Proteomes" id="UP000265354">
    <property type="component" value="Unassembled WGS sequence"/>
</dbReference>
<protein>
    <submittedName>
        <fullName evidence="2">Uncharacterized protein</fullName>
    </submittedName>
</protein>
<organism evidence="2 3">
    <name type="scientific">Streptomyces spongiicola</name>
    <dbReference type="NCBI Taxonomy" id="1690221"/>
    <lineage>
        <taxon>Bacteria</taxon>
        <taxon>Bacillati</taxon>
        <taxon>Actinomycetota</taxon>
        <taxon>Actinomycetes</taxon>
        <taxon>Kitasatosporales</taxon>
        <taxon>Streptomycetaceae</taxon>
        <taxon>Streptomyces</taxon>
    </lineage>
</organism>
<evidence type="ECO:0000256" key="1">
    <source>
        <dbReference type="SAM" id="MobiDB-lite"/>
    </source>
</evidence>
<dbReference type="AlphaFoldDB" id="A0A388T380"/>
<feature type="region of interest" description="Disordered" evidence="1">
    <location>
        <begin position="93"/>
        <end position="114"/>
    </location>
</feature>
<accession>A0A388T380</accession>
<dbReference type="EMBL" id="BGZL01000018">
    <property type="protein sequence ID" value="GBQ03388.1"/>
    <property type="molecule type" value="Genomic_DNA"/>
</dbReference>